<accession>A0ABV6YTR3</accession>
<keyword evidence="2 6" id="KW-0350">Heme biosynthesis</keyword>
<dbReference type="Proteomes" id="UP001594351">
    <property type="component" value="Unassembled WGS sequence"/>
</dbReference>
<dbReference type="InterPro" id="IPR033644">
    <property type="entry name" value="Ferrochelatase_C"/>
</dbReference>
<evidence type="ECO:0000256" key="2">
    <source>
        <dbReference type="ARBA" id="ARBA00023133"/>
    </source>
</evidence>
<dbReference type="Gene3D" id="3.40.50.1400">
    <property type="match status" value="2"/>
</dbReference>
<evidence type="ECO:0000256" key="5">
    <source>
        <dbReference type="ARBA" id="ARBA00024536"/>
    </source>
</evidence>
<reference evidence="8 9" key="1">
    <citation type="submission" date="2024-09" db="EMBL/GenBank/DDBJ databases">
        <title>Laminarin stimulates single cell rates of sulfate reduction while oxygen inhibits transcriptomic activity in coastal marine sediment.</title>
        <authorList>
            <person name="Lindsay M."/>
            <person name="Orcutt B."/>
            <person name="Emerson D."/>
            <person name="Stepanauskas R."/>
            <person name="D'Angelo T."/>
        </authorList>
    </citation>
    <scope>NUCLEOTIDE SEQUENCE [LARGE SCALE GENOMIC DNA]</scope>
    <source>
        <strain evidence="8">SAG AM-311-K15</strain>
    </source>
</reference>
<feature type="binding site" evidence="6">
    <location>
        <position position="281"/>
    </location>
    <ligand>
        <name>Fe(2+)</name>
        <dbReference type="ChEBI" id="CHEBI:29033"/>
    </ligand>
</feature>
<comment type="caution">
    <text evidence="8">The sequence shown here is derived from an EMBL/GenBank/DDBJ whole genome shotgun (WGS) entry which is preliminary data.</text>
</comment>
<keyword evidence="6" id="KW-0963">Cytoplasm</keyword>
<dbReference type="HAMAP" id="MF_00323">
    <property type="entry name" value="Ferrochelatase"/>
    <property type="match status" value="1"/>
</dbReference>
<dbReference type="EMBL" id="JBHPBY010000046">
    <property type="protein sequence ID" value="MFC1849572.1"/>
    <property type="molecule type" value="Genomic_DNA"/>
</dbReference>
<dbReference type="NCBIfam" id="TIGR00109">
    <property type="entry name" value="hemH"/>
    <property type="match status" value="1"/>
</dbReference>
<comment type="similarity">
    <text evidence="6 7">Belongs to the ferrochelatase family.</text>
</comment>
<name>A0ABV6YTR3_UNCC1</name>
<keyword evidence="9" id="KW-1185">Reference proteome</keyword>
<dbReference type="InterPro" id="IPR001015">
    <property type="entry name" value="Ferrochelatase"/>
</dbReference>
<organism evidence="8 9">
    <name type="scientific">candidate division CSSED10-310 bacterium</name>
    <dbReference type="NCBI Taxonomy" id="2855610"/>
    <lineage>
        <taxon>Bacteria</taxon>
        <taxon>Bacteria division CSSED10-310</taxon>
    </lineage>
</organism>
<comment type="pathway">
    <text evidence="6">Porphyrin-containing compound metabolism; protoheme biosynthesis; protoheme from protoporphyrin-IX: step 1/1.</text>
</comment>
<dbReference type="SUPFAM" id="SSF53800">
    <property type="entry name" value="Chelatase"/>
    <property type="match status" value="1"/>
</dbReference>
<dbReference type="InterPro" id="IPR033659">
    <property type="entry name" value="Ferrochelatase_N"/>
</dbReference>
<dbReference type="EC" id="4.98.1.1" evidence="6"/>
<comment type="function">
    <text evidence="6">Catalyzes the ferrous insertion into protoporphyrin IX.</text>
</comment>
<evidence type="ECO:0000256" key="1">
    <source>
        <dbReference type="ARBA" id="ARBA00023004"/>
    </source>
</evidence>
<dbReference type="Pfam" id="PF00762">
    <property type="entry name" value="Ferrochelatase"/>
    <property type="match status" value="1"/>
</dbReference>
<evidence type="ECO:0000313" key="9">
    <source>
        <dbReference type="Proteomes" id="UP001594351"/>
    </source>
</evidence>
<evidence type="ECO:0000256" key="3">
    <source>
        <dbReference type="ARBA" id="ARBA00023239"/>
    </source>
</evidence>
<keyword evidence="1 6" id="KW-0408">Iron</keyword>
<keyword evidence="4 6" id="KW-0627">Porphyrin biosynthesis</keyword>
<gene>
    <name evidence="6 8" type="primary">hemH</name>
    <name evidence="8" type="ORF">ACFL27_05110</name>
</gene>
<dbReference type="CDD" id="cd00419">
    <property type="entry name" value="Ferrochelatase_C"/>
    <property type="match status" value="1"/>
</dbReference>
<protein>
    <recommendedName>
        <fullName evidence="6">Ferrochelatase</fullName>
        <ecNumber evidence="6">4.98.1.1</ecNumber>
    </recommendedName>
    <alternativeName>
        <fullName evidence="6">Heme synthase</fullName>
    </alternativeName>
    <alternativeName>
        <fullName evidence="6">Protoheme ferro-lyase</fullName>
    </alternativeName>
</protein>
<evidence type="ECO:0000256" key="7">
    <source>
        <dbReference type="RuleBase" id="RU004185"/>
    </source>
</evidence>
<evidence type="ECO:0000256" key="4">
    <source>
        <dbReference type="ARBA" id="ARBA00023244"/>
    </source>
</evidence>
<comment type="catalytic activity">
    <reaction evidence="5">
        <text>Fe-coproporphyrin III + 2 H(+) = coproporphyrin III + Fe(2+)</text>
        <dbReference type="Rhea" id="RHEA:49572"/>
        <dbReference type="ChEBI" id="CHEBI:15378"/>
        <dbReference type="ChEBI" id="CHEBI:29033"/>
        <dbReference type="ChEBI" id="CHEBI:68438"/>
        <dbReference type="ChEBI" id="CHEBI:131725"/>
        <dbReference type="EC" id="4.99.1.9"/>
    </reaction>
    <physiologicalReaction direction="right-to-left" evidence="5">
        <dbReference type="Rhea" id="RHEA:49574"/>
    </physiologicalReaction>
</comment>
<keyword evidence="6" id="KW-0479">Metal-binding</keyword>
<sequence length="343" mass="39792">MPDIAKKCAVLLTNLGGPENLEAVESFLFDLFMDRDIIPIPLEGRLREPLARFLARRRYQKVRQRYQVIGQGSPLVKITNEQARALGESLRKSDLPVPVFSAMRYGHPQISKIIKRLPETLQDLIVIPLFPHYCKATTGTTIKCLQQAVQRHSRTFRTRVIEHFHEHPLFLEAMLETMRLGIQFLQDKIDELPFIVFCAHSVPLRFVKQGDPYIDHIEQNARRLASLLNLPEGQWQVAYQSQIGPIKWVGPRAEDVLERLGRDEQNGVLLVPISFVSDHLETLYDMDIVLREVAKKAGIRWFHRVECFNTRPVFITFLNHLVRTELQALFEQRSEDRSQRSEL</sequence>
<feature type="binding site" evidence="6">
    <location>
        <position position="200"/>
    </location>
    <ligand>
        <name>Fe(2+)</name>
        <dbReference type="ChEBI" id="CHEBI:29033"/>
    </ligand>
</feature>
<dbReference type="CDD" id="cd03411">
    <property type="entry name" value="Ferrochelatase_N"/>
    <property type="match status" value="1"/>
</dbReference>
<evidence type="ECO:0000313" key="8">
    <source>
        <dbReference type="EMBL" id="MFC1849572.1"/>
    </source>
</evidence>
<evidence type="ECO:0000256" key="6">
    <source>
        <dbReference type="HAMAP-Rule" id="MF_00323"/>
    </source>
</evidence>
<keyword evidence="3 6" id="KW-0456">Lyase</keyword>
<dbReference type="PANTHER" id="PTHR11108:SF1">
    <property type="entry name" value="FERROCHELATASE, MITOCHONDRIAL"/>
    <property type="match status" value="1"/>
</dbReference>
<dbReference type="PANTHER" id="PTHR11108">
    <property type="entry name" value="FERROCHELATASE"/>
    <property type="match status" value="1"/>
</dbReference>
<proteinExistence type="inferred from homology"/>
<comment type="subcellular location">
    <subcellularLocation>
        <location evidence="6">Cytoplasm</location>
    </subcellularLocation>
</comment>
<comment type="catalytic activity">
    <reaction evidence="6">
        <text>heme b + 2 H(+) = protoporphyrin IX + Fe(2+)</text>
        <dbReference type="Rhea" id="RHEA:22584"/>
        <dbReference type="ChEBI" id="CHEBI:15378"/>
        <dbReference type="ChEBI" id="CHEBI:29033"/>
        <dbReference type="ChEBI" id="CHEBI:57306"/>
        <dbReference type="ChEBI" id="CHEBI:60344"/>
        <dbReference type="EC" id="4.98.1.1"/>
    </reaction>
</comment>